<name>A0AAV2HSY2_LYMST</name>
<reference evidence="1 2" key="1">
    <citation type="submission" date="2024-04" db="EMBL/GenBank/DDBJ databases">
        <authorList>
            <consortium name="Genoscope - CEA"/>
            <person name="William W."/>
        </authorList>
    </citation>
    <scope>NUCLEOTIDE SEQUENCE [LARGE SCALE GENOMIC DNA]</scope>
</reference>
<evidence type="ECO:0000313" key="1">
    <source>
        <dbReference type="EMBL" id="CAL1537231.1"/>
    </source>
</evidence>
<keyword evidence="2" id="KW-1185">Reference proteome</keyword>
<sequence length="655" mass="73546">MTATIEEETSPIIAVKELLTTKNDGSIGAQWEGCQKNPGHRNLVSWLMFQSDPRKYLLDAHLSDDEVTTGYIKAAGELTVMLRMSYASPDRTKIYSSLYEFRGHAHNFFGSGLVVYDVEETENKCRCSKCYTSIVKPSAWKVFVATATHVVLDGREAEKLIAELYYHDFNDRRSVKKLYGIGISERSILGDCCVVECCTCDRLIAEEIRKFLKIQNELFPKLPKISKSSTVIISHPHGMPKYISFGECVGKDFKNSQLFHLSAWKYKTATCPGSSGAPALCMSDQFMARGLRFLVTNLHLHSGAGHSGNFSSISCQPSLHRKSSSGSIKETQASLPSTDLKTKKNLFPQSALAGRRIHPKGYFPKCEKHPRHEKFIPVRTLVVGDLPEKYRNDDVLNFIKTVSDLTCLIRVKCRSVNRPAVYPGSNKPYPLSGDNTAGHHFGTGYLLFNCGQNISDMKYCPCHLCEQLKTPNKEFCIVYIRTANTVVFDNVEAQRSVMTFETGSFGGHNMNGVRVISNNIDQDWSIIQCVTHKVELCQKFNSLRESLHKLDKIIRLKYNNEEHKLSIVVSHPHGCKDKQVTFGEFTGKQWGECNEDIYLENYTYSTPTCSGSSGAPVVMLGEGVPRINEHYITCHIHSDALEDYNKSGYVIDSLL</sequence>
<dbReference type="Proteomes" id="UP001497497">
    <property type="component" value="Unassembled WGS sequence"/>
</dbReference>
<dbReference type="SUPFAM" id="SSF50494">
    <property type="entry name" value="Trypsin-like serine proteases"/>
    <property type="match status" value="1"/>
</dbReference>
<dbReference type="InterPro" id="IPR009003">
    <property type="entry name" value="Peptidase_S1_PA"/>
</dbReference>
<organism evidence="1 2">
    <name type="scientific">Lymnaea stagnalis</name>
    <name type="common">Great pond snail</name>
    <name type="synonym">Helix stagnalis</name>
    <dbReference type="NCBI Taxonomy" id="6523"/>
    <lineage>
        <taxon>Eukaryota</taxon>
        <taxon>Metazoa</taxon>
        <taxon>Spiralia</taxon>
        <taxon>Lophotrochozoa</taxon>
        <taxon>Mollusca</taxon>
        <taxon>Gastropoda</taxon>
        <taxon>Heterobranchia</taxon>
        <taxon>Euthyneura</taxon>
        <taxon>Panpulmonata</taxon>
        <taxon>Hygrophila</taxon>
        <taxon>Lymnaeoidea</taxon>
        <taxon>Lymnaeidae</taxon>
        <taxon>Lymnaea</taxon>
    </lineage>
</organism>
<accession>A0AAV2HSY2</accession>
<gene>
    <name evidence="1" type="ORF">GSLYS_00011144001</name>
</gene>
<proteinExistence type="predicted"/>
<dbReference type="AlphaFoldDB" id="A0AAV2HSY2"/>
<comment type="caution">
    <text evidence="1">The sequence shown here is derived from an EMBL/GenBank/DDBJ whole genome shotgun (WGS) entry which is preliminary data.</text>
</comment>
<dbReference type="EMBL" id="CAXITT010000255">
    <property type="protein sequence ID" value="CAL1537231.1"/>
    <property type="molecule type" value="Genomic_DNA"/>
</dbReference>
<evidence type="ECO:0000313" key="2">
    <source>
        <dbReference type="Proteomes" id="UP001497497"/>
    </source>
</evidence>
<protein>
    <submittedName>
        <fullName evidence="1">Uncharacterized protein</fullName>
    </submittedName>
</protein>